<reference evidence="4 5" key="1">
    <citation type="journal article" date="2019" name="Commun. Biol.">
        <title>The bagworm genome reveals a unique fibroin gene that provides high tensile strength.</title>
        <authorList>
            <person name="Kono N."/>
            <person name="Nakamura H."/>
            <person name="Ohtoshi R."/>
            <person name="Tomita M."/>
            <person name="Numata K."/>
            <person name="Arakawa K."/>
        </authorList>
    </citation>
    <scope>NUCLEOTIDE SEQUENCE [LARGE SCALE GENOMIC DNA]</scope>
</reference>
<evidence type="ECO:0000256" key="2">
    <source>
        <dbReference type="ARBA" id="ARBA00022679"/>
    </source>
</evidence>
<organism evidence="4 5">
    <name type="scientific">Eumeta variegata</name>
    <name type="common">Bagworm moth</name>
    <name type="synonym">Eumeta japonica</name>
    <dbReference type="NCBI Taxonomy" id="151549"/>
    <lineage>
        <taxon>Eukaryota</taxon>
        <taxon>Metazoa</taxon>
        <taxon>Ecdysozoa</taxon>
        <taxon>Arthropoda</taxon>
        <taxon>Hexapoda</taxon>
        <taxon>Insecta</taxon>
        <taxon>Pterygota</taxon>
        <taxon>Neoptera</taxon>
        <taxon>Endopterygota</taxon>
        <taxon>Lepidoptera</taxon>
        <taxon>Glossata</taxon>
        <taxon>Ditrysia</taxon>
        <taxon>Tineoidea</taxon>
        <taxon>Psychidae</taxon>
        <taxon>Oiketicinae</taxon>
        <taxon>Eumeta</taxon>
    </lineage>
</organism>
<evidence type="ECO:0000313" key="4">
    <source>
        <dbReference type="EMBL" id="GBP83121.1"/>
    </source>
</evidence>
<dbReference type="AlphaFoldDB" id="A0A4C1Z2Y4"/>
<dbReference type="PANTHER" id="PTHR12029:SF11">
    <property type="entry name" value="METHYLTRANSFERASE TARBP1-RELATED"/>
    <property type="match status" value="1"/>
</dbReference>
<dbReference type="OrthoDB" id="241340at2759"/>
<sequence length="108" mass="12450">MCLSAERWINIEEVRQGKPLKEYLLKKKTDGYTLVAAEQTSSSVKLNNFKFPEKSLLLLGQEKDGVPCDLLPLMDHCVEIPQKGYIRSLNVHVTAAMFIWEYVRQHDL</sequence>
<dbReference type="InterPro" id="IPR029026">
    <property type="entry name" value="tRNA_m1G_MTases_N"/>
</dbReference>
<dbReference type="Pfam" id="PF00588">
    <property type="entry name" value="SpoU_methylase"/>
    <property type="match status" value="1"/>
</dbReference>
<dbReference type="GO" id="GO:0003723">
    <property type="term" value="F:RNA binding"/>
    <property type="evidence" value="ECO:0007669"/>
    <property type="project" value="InterPro"/>
</dbReference>
<dbReference type="InterPro" id="IPR044748">
    <property type="entry name" value="Trm3/TARBP1_C"/>
</dbReference>
<dbReference type="GO" id="GO:0016423">
    <property type="term" value="F:tRNA (guanine) methyltransferase activity"/>
    <property type="evidence" value="ECO:0007669"/>
    <property type="project" value="InterPro"/>
</dbReference>
<dbReference type="PANTHER" id="PTHR12029">
    <property type="entry name" value="RNA METHYLTRANSFERASE"/>
    <property type="match status" value="1"/>
</dbReference>
<keyword evidence="1 4" id="KW-0489">Methyltransferase</keyword>
<feature type="domain" description="tRNA/rRNA methyltransferase SpoU type" evidence="3">
    <location>
        <begin position="7"/>
        <end position="99"/>
    </location>
</feature>
<name>A0A4C1Z2Y4_EUMVA</name>
<accession>A0A4C1Z2Y4</accession>
<evidence type="ECO:0000313" key="5">
    <source>
        <dbReference type="Proteomes" id="UP000299102"/>
    </source>
</evidence>
<dbReference type="CDD" id="cd18091">
    <property type="entry name" value="SpoU-like_TRM3-like"/>
    <property type="match status" value="1"/>
</dbReference>
<gene>
    <name evidence="4" type="primary">TARBP1</name>
    <name evidence="4" type="ORF">EVAR_90276_1</name>
</gene>
<dbReference type="InterPro" id="IPR029028">
    <property type="entry name" value="Alpha/beta_knot_MTases"/>
</dbReference>
<dbReference type="SUPFAM" id="SSF75217">
    <property type="entry name" value="alpha/beta knot"/>
    <property type="match status" value="1"/>
</dbReference>
<dbReference type="STRING" id="151549.A0A4C1Z2Y4"/>
<dbReference type="EMBL" id="BGZK01001606">
    <property type="protein sequence ID" value="GBP83121.1"/>
    <property type="molecule type" value="Genomic_DNA"/>
</dbReference>
<keyword evidence="2 4" id="KW-0808">Transferase</keyword>
<dbReference type="InterPro" id="IPR001537">
    <property type="entry name" value="SpoU_MeTrfase"/>
</dbReference>
<comment type="caution">
    <text evidence="4">The sequence shown here is derived from an EMBL/GenBank/DDBJ whole genome shotgun (WGS) entry which is preliminary data.</text>
</comment>
<dbReference type="Proteomes" id="UP000299102">
    <property type="component" value="Unassembled WGS sequence"/>
</dbReference>
<proteinExistence type="predicted"/>
<keyword evidence="5" id="KW-1185">Reference proteome</keyword>
<dbReference type="Gene3D" id="3.40.1280.10">
    <property type="match status" value="1"/>
</dbReference>
<protein>
    <submittedName>
        <fullName evidence="4">Probable methyltransferase TARBP1</fullName>
    </submittedName>
</protein>
<dbReference type="InterPro" id="IPR045330">
    <property type="entry name" value="TRM3/TARBP1"/>
</dbReference>
<dbReference type="GO" id="GO:0030488">
    <property type="term" value="P:tRNA methylation"/>
    <property type="evidence" value="ECO:0007669"/>
    <property type="project" value="InterPro"/>
</dbReference>
<evidence type="ECO:0000259" key="3">
    <source>
        <dbReference type="Pfam" id="PF00588"/>
    </source>
</evidence>
<evidence type="ECO:0000256" key="1">
    <source>
        <dbReference type="ARBA" id="ARBA00022603"/>
    </source>
</evidence>